<dbReference type="SUPFAM" id="SSF54277">
    <property type="entry name" value="CAD &amp; PB1 domains"/>
    <property type="match status" value="1"/>
</dbReference>
<dbReference type="AlphaFoldDB" id="A0A8D8B337"/>
<accession>A0A8D8B337</accession>
<name>A0A8D8B337_CULPI</name>
<dbReference type="Gene3D" id="3.10.20.10">
    <property type="match status" value="1"/>
</dbReference>
<protein>
    <submittedName>
        <fullName evidence="1">(northern house mosquito) hypothetical protein</fullName>
    </submittedName>
</protein>
<dbReference type="EMBL" id="HBUE01056203">
    <property type="protein sequence ID" value="CAG6466578.1"/>
    <property type="molecule type" value="Transcribed_RNA"/>
</dbReference>
<organism evidence="1">
    <name type="scientific">Culex pipiens</name>
    <name type="common">House mosquito</name>
    <dbReference type="NCBI Taxonomy" id="7175"/>
    <lineage>
        <taxon>Eukaryota</taxon>
        <taxon>Metazoa</taxon>
        <taxon>Ecdysozoa</taxon>
        <taxon>Arthropoda</taxon>
        <taxon>Hexapoda</taxon>
        <taxon>Insecta</taxon>
        <taxon>Pterygota</taxon>
        <taxon>Neoptera</taxon>
        <taxon>Endopterygota</taxon>
        <taxon>Diptera</taxon>
        <taxon>Nematocera</taxon>
        <taxon>Culicoidea</taxon>
        <taxon>Culicidae</taxon>
        <taxon>Culicinae</taxon>
        <taxon>Culicini</taxon>
        <taxon>Culex</taxon>
        <taxon>Culex</taxon>
    </lineage>
</organism>
<proteinExistence type="predicted"/>
<sequence length="101" mass="11656">MWSAALCTLGVSKPIWGCNCLNFRQGMNSESRGKRPLKIWDSWRNVRKGLVVGSFEELIVRDLRPRLPPSRTRFLRQILSVNLGLCGPDRVHPSRHCQGRW</sequence>
<reference evidence="1" key="1">
    <citation type="submission" date="2021-05" db="EMBL/GenBank/DDBJ databases">
        <authorList>
            <person name="Alioto T."/>
            <person name="Alioto T."/>
            <person name="Gomez Garrido J."/>
        </authorList>
    </citation>
    <scope>NUCLEOTIDE SEQUENCE</scope>
</reference>
<evidence type="ECO:0000313" key="1">
    <source>
        <dbReference type="EMBL" id="CAG6466578.1"/>
    </source>
</evidence>